<dbReference type="RefSeq" id="WP_059394328.1">
    <property type="nucleotide sequence ID" value="NZ_DF968094.1"/>
</dbReference>
<name>A0A3F3H429_9LACO</name>
<dbReference type="EMBL" id="DF968094">
    <property type="protein sequence ID" value="GAP05006.1"/>
    <property type="molecule type" value="Genomic_DNA"/>
</dbReference>
<reference evidence="1" key="1">
    <citation type="journal article" date="2015" name="BMC Genomics">
        <title>Comparative genomics of Fructobacillus spp. and Leuconostoc spp. reveals niche-specific evolution of Fructobacillus spp.</title>
        <authorList>
            <person name="Endo A."/>
            <person name="Tanizawa Y."/>
            <person name="Tanaka N."/>
            <person name="Maeno S."/>
            <person name="Kumar H."/>
            <person name="Shiwa Y."/>
            <person name="Okada S."/>
            <person name="Yoshikawa H."/>
            <person name="Dicks L."/>
            <person name="Nakagawa J."/>
            <person name="Arita M."/>
        </authorList>
    </citation>
    <scope>NUCLEOTIDE SEQUENCE [LARGE SCALE GENOMIC DNA]</scope>
    <source>
        <strain evidence="1">F214-1</strain>
    </source>
</reference>
<proteinExistence type="predicted"/>
<gene>
    <name evidence="1" type="ORF">FTRO_0170120</name>
</gene>
<sequence>MKQRHIIGHYFTGYADWALKGLEYLKQEEGGHFSNRYAEENYNFWIEVRRVFDDYTATLPPEIVQMQHDHYKRRKPFGEYYNIVAPTAVIQEVNNELNRLAKSIEQPERIKQFS</sequence>
<evidence type="ECO:0000313" key="1">
    <source>
        <dbReference type="EMBL" id="GAP05006.1"/>
    </source>
</evidence>
<dbReference type="AlphaFoldDB" id="A0A3F3H429"/>
<dbReference type="Proteomes" id="UP000064514">
    <property type="component" value="Unassembled WGS sequence"/>
</dbReference>
<protein>
    <submittedName>
        <fullName evidence="1">Uncharacterized protein</fullName>
    </submittedName>
</protein>
<accession>A0A3F3H429</accession>
<organism evidence="1">
    <name type="scientific">Fructobacillus tropaeoli</name>
    <dbReference type="NCBI Taxonomy" id="709323"/>
    <lineage>
        <taxon>Bacteria</taxon>
        <taxon>Bacillati</taxon>
        <taxon>Bacillota</taxon>
        <taxon>Bacilli</taxon>
        <taxon>Lactobacillales</taxon>
        <taxon>Lactobacillaceae</taxon>
        <taxon>Fructobacillus</taxon>
    </lineage>
</organism>